<dbReference type="STRING" id="866771.HMPREF9296_1624"/>
<name>E1KSG3_9BACT</name>
<sequence length="46" mass="5404">MVSTTNQYFLHQLSYFSPKATTLRKKKKPHSLKEPILQHKTITFEG</sequence>
<dbReference type="AlphaFoldDB" id="E1KSG3"/>
<dbReference type="Proteomes" id="UP000003610">
    <property type="component" value="Unassembled WGS sequence"/>
</dbReference>
<proteinExistence type="predicted"/>
<reference evidence="1 2" key="1">
    <citation type="submission" date="2010-08" db="EMBL/GenBank/DDBJ databases">
        <authorList>
            <person name="Durkin A.S."/>
            <person name="Madupu R."/>
            <person name="Torralba M."/>
            <person name="Gillis M."/>
            <person name="Methe B."/>
            <person name="Sutton G."/>
            <person name="Nelson K.E."/>
        </authorList>
    </citation>
    <scope>NUCLEOTIDE SEQUENCE [LARGE SCALE GENOMIC DNA]</scope>
    <source>
        <strain evidence="1 2">FB035-09AN</strain>
    </source>
</reference>
<accession>E1KSG3</accession>
<comment type="caution">
    <text evidence="1">The sequence shown here is derived from an EMBL/GenBank/DDBJ whole genome shotgun (WGS) entry which is preliminary data.</text>
</comment>
<gene>
    <name evidence="1" type="ORF">HMPREF9296_1624</name>
</gene>
<evidence type="ECO:0000313" key="1">
    <source>
        <dbReference type="EMBL" id="EFL45464.1"/>
    </source>
</evidence>
<dbReference type="EMBL" id="AEDO01000046">
    <property type="protein sequence ID" value="EFL45464.1"/>
    <property type="molecule type" value="Genomic_DNA"/>
</dbReference>
<organism evidence="1 2">
    <name type="scientific">Prevotella disiens FB035-09AN</name>
    <dbReference type="NCBI Taxonomy" id="866771"/>
    <lineage>
        <taxon>Bacteria</taxon>
        <taxon>Pseudomonadati</taxon>
        <taxon>Bacteroidota</taxon>
        <taxon>Bacteroidia</taxon>
        <taxon>Bacteroidales</taxon>
        <taxon>Prevotellaceae</taxon>
        <taxon>Prevotella</taxon>
    </lineage>
</organism>
<protein>
    <submittedName>
        <fullName evidence="1">Uncharacterized protein</fullName>
    </submittedName>
</protein>
<evidence type="ECO:0000313" key="2">
    <source>
        <dbReference type="Proteomes" id="UP000003610"/>
    </source>
</evidence>